<feature type="non-terminal residue" evidence="2">
    <location>
        <position position="387"/>
    </location>
</feature>
<proteinExistence type="predicted"/>
<sequence length="387" mass="42573">LQSTPQLKQGCRFLDDGQSNCSLEKEHGDLEGESKSVETTCNNSVAETTCDNSVEVVSVMVDSSLTSKEVAVKEENSVERSRSGNGLSCHSQKVEKKAESKGDNPQIEAPHPNSYGKKTNRKIKDACGCMGRSMMPPSRGLAPTSLRYAKEGNPSELAVIDIFKSPEKSCLGMRSRGLNKIFRSASLLSNTVGFTLFQYLHSKGLPLLKGNELSAFVGMPRRSGSLLLALVWQIDYIFSVYIRNVEFPLYEGGVWALYDRHMGMCDRARVVVSRDKTNDVGAVKQPCRTKNENELVASQSLEGLEVYSLDVTYLITILLGHLNQTVGKITCKLFISLDKLLSSGAVEGWSGEKERWVCGWGERGLGFGGERERGGIGEDDDRRNQPT</sequence>
<feature type="compositionally biased region" description="Basic and acidic residues" evidence="1">
    <location>
        <begin position="72"/>
        <end position="82"/>
    </location>
</feature>
<name>A0A835M9F5_9MAGN</name>
<dbReference type="EMBL" id="JADFTS010000002">
    <property type="protein sequence ID" value="KAF9621307.1"/>
    <property type="molecule type" value="Genomic_DNA"/>
</dbReference>
<protein>
    <submittedName>
        <fullName evidence="2">Uncharacterized protein</fullName>
    </submittedName>
</protein>
<evidence type="ECO:0000256" key="1">
    <source>
        <dbReference type="SAM" id="MobiDB-lite"/>
    </source>
</evidence>
<dbReference type="OrthoDB" id="1907052at2759"/>
<keyword evidence="3" id="KW-1185">Reference proteome</keyword>
<dbReference type="AlphaFoldDB" id="A0A835M9F5"/>
<feature type="compositionally biased region" description="Basic and acidic residues" evidence="1">
    <location>
        <begin position="369"/>
        <end position="387"/>
    </location>
</feature>
<evidence type="ECO:0000313" key="2">
    <source>
        <dbReference type="EMBL" id="KAF9621307.1"/>
    </source>
</evidence>
<reference evidence="2 3" key="1">
    <citation type="submission" date="2020-10" db="EMBL/GenBank/DDBJ databases">
        <title>The Coptis chinensis genome and diversification of protoberbering-type alkaloids.</title>
        <authorList>
            <person name="Wang B."/>
            <person name="Shu S."/>
            <person name="Song C."/>
            <person name="Liu Y."/>
        </authorList>
    </citation>
    <scope>NUCLEOTIDE SEQUENCE [LARGE SCALE GENOMIC DNA]</scope>
    <source>
        <strain evidence="2">HL-2020</strain>
        <tissue evidence="2">Leaf</tissue>
    </source>
</reference>
<evidence type="ECO:0000313" key="3">
    <source>
        <dbReference type="Proteomes" id="UP000631114"/>
    </source>
</evidence>
<organism evidence="2 3">
    <name type="scientific">Coptis chinensis</name>
    <dbReference type="NCBI Taxonomy" id="261450"/>
    <lineage>
        <taxon>Eukaryota</taxon>
        <taxon>Viridiplantae</taxon>
        <taxon>Streptophyta</taxon>
        <taxon>Embryophyta</taxon>
        <taxon>Tracheophyta</taxon>
        <taxon>Spermatophyta</taxon>
        <taxon>Magnoliopsida</taxon>
        <taxon>Ranunculales</taxon>
        <taxon>Ranunculaceae</taxon>
        <taxon>Coptidoideae</taxon>
        <taxon>Coptis</taxon>
    </lineage>
</organism>
<comment type="caution">
    <text evidence="2">The sequence shown here is derived from an EMBL/GenBank/DDBJ whole genome shotgun (WGS) entry which is preliminary data.</text>
</comment>
<feature type="region of interest" description="Disordered" evidence="1">
    <location>
        <begin position="72"/>
        <end position="120"/>
    </location>
</feature>
<feature type="compositionally biased region" description="Basic and acidic residues" evidence="1">
    <location>
        <begin position="92"/>
        <end position="102"/>
    </location>
</feature>
<feature type="region of interest" description="Disordered" evidence="1">
    <location>
        <begin position="367"/>
        <end position="387"/>
    </location>
</feature>
<accession>A0A835M9F5</accession>
<dbReference type="Proteomes" id="UP000631114">
    <property type="component" value="Unassembled WGS sequence"/>
</dbReference>
<gene>
    <name evidence="2" type="ORF">IFM89_019393</name>
</gene>